<evidence type="ECO:0000259" key="2">
    <source>
        <dbReference type="Pfam" id="PF06991"/>
    </source>
</evidence>
<reference evidence="3" key="1">
    <citation type="submission" date="2013-11" db="EMBL/GenBank/DDBJ databases">
        <title>Genome sequence of the fusiform rust pathogen reveals effectors for host alternation and coevolution with pine.</title>
        <authorList>
            <consortium name="DOE Joint Genome Institute"/>
            <person name="Smith K."/>
            <person name="Pendleton A."/>
            <person name="Kubisiak T."/>
            <person name="Anderson C."/>
            <person name="Salamov A."/>
            <person name="Aerts A."/>
            <person name="Riley R."/>
            <person name="Clum A."/>
            <person name="Lindquist E."/>
            <person name="Ence D."/>
            <person name="Campbell M."/>
            <person name="Kronenberg Z."/>
            <person name="Feau N."/>
            <person name="Dhillon B."/>
            <person name="Hamelin R."/>
            <person name="Burleigh J."/>
            <person name="Smith J."/>
            <person name="Yandell M."/>
            <person name="Nelson C."/>
            <person name="Grigoriev I."/>
            <person name="Davis J."/>
        </authorList>
    </citation>
    <scope>NUCLEOTIDE SEQUENCE</scope>
    <source>
        <strain evidence="3">G11</strain>
    </source>
</reference>
<dbReference type="InterPro" id="IPR009730">
    <property type="entry name" value="MFAP1_C"/>
</dbReference>
<dbReference type="Proteomes" id="UP000886653">
    <property type="component" value="Unassembled WGS sequence"/>
</dbReference>
<dbReference type="Pfam" id="PF06991">
    <property type="entry name" value="MFAP1"/>
    <property type="match status" value="1"/>
</dbReference>
<protein>
    <recommendedName>
        <fullName evidence="2">Micro-fibrillar-associated protein 1 C-terminal domain-containing protein</fullName>
    </recommendedName>
</protein>
<evidence type="ECO:0000256" key="1">
    <source>
        <dbReference type="SAM" id="MobiDB-lite"/>
    </source>
</evidence>
<accession>A0A9P6NMU3</accession>
<evidence type="ECO:0000313" key="4">
    <source>
        <dbReference type="Proteomes" id="UP000886653"/>
    </source>
</evidence>
<feature type="compositionally biased region" description="Polar residues" evidence="1">
    <location>
        <begin position="213"/>
        <end position="223"/>
    </location>
</feature>
<sequence>MIELKKKEEIELRKIQSQKLVEQTLIRELAEKEVEEVFPDVDDTDGIEPEKEFELWRLRELKRLKREKDAMLEREKEKEELEARRALPESERLEDDIKFANSTRQSKPKGQRAFLQKYHHKGAFYTDAEILKKHDYTAPTESTTKRMDLLPESMQVRDFGKMSRTKWTHLSNEDTTVVDAGWNQLNGKFLKGCFNCGGPHLKKDCPNNTISGSNMISTGTNGTLIGKRPATDHDRDFPSKRREADGELRRDHNRELNRSLRKDLDLIKDRSPISRHDGRERSRDRNSGRDRSRYRSRDRGRDMSRDRDRDRCRDKGRDRGRDRSRDRIRDKGRKDGGRRDRSQDLGKDRDRDRSKDRDRYK</sequence>
<keyword evidence="4" id="KW-1185">Reference proteome</keyword>
<dbReference type="InterPro" id="IPR033194">
    <property type="entry name" value="MFAP1"/>
</dbReference>
<evidence type="ECO:0000313" key="3">
    <source>
        <dbReference type="EMBL" id="KAG0150045.1"/>
    </source>
</evidence>
<feature type="compositionally biased region" description="Basic and acidic residues" evidence="1">
    <location>
        <begin position="229"/>
        <end position="254"/>
    </location>
</feature>
<organism evidence="3 4">
    <name type="scientific">Cronartium quercuum f. sp. fusiforme G11</name>
    <dbReference type="NCBI Taxonomy" id="708437"/>
    <lineage>
        <taxon>Eukaryota</taxon>
        <taxon>Fungi</taxon>
        <taxon>Dikarya</taxon>
        <taxon>Basidiomycota</taxon>
        <taxon>Pucciniomycotina</taxon>
        <taxon>Pucciniomycetes</taxon>
        <taxon>Pucciniales</taxon>
        <taxon>Coleosporiaceae</taxon>
        <taxon>Cronartium</taxon>
    </lineage>
</organism>
<feature type="domain" description="Micro-fibrillar-associated protein 1 C-terminal" evidence="2">
    <location>
        <begin position="5"/>
        <end position="175"/>
    </location>
</feature>
<dbReference type="EMBL" id="MU167223">
    <property type="protein sequence ID" value="KAG0150045.1"/>
    <property type="molecule type" value="Genomic_DNA"/>
</dbReference>
<name>A0A9P6NMU3_9BASI</name>
<comment type="caution">
    <text evidence="3">The sequence shown here is derived from an EMBL/GenBank/DDBJ whole genome shotgun (WGS) entry which is preliminary data.</text>
</comment>
<feature type="region of interest" description="Disordered" evidence="1">
    <location>
        <begin position="213"/>
        <end position="254"/>
    </location>
</feature>
<feature type="region of interest" description="Disordered" evidence="1">
    <location>
        <begin position="267"/>
        <end position="361"/>
    </location>
</feature>
<dbReference type="AlphaFoldDB" id="A0A9P6NMU3"/>
<dbReference type="OrthoDB" id="1111734at2759"/>
<dbReference type="PANTHER" id="PTHR15327">
    <property type="entry name" value="MICROFIBRIL-ASSOCIATED PROTEIN"/>
    <property type="match status" value="1"/>
</dbReference>
<gene>
    <name evidence="3" type="ORF">CROQUDRAFT_668923</name>
</gene>
<proteinExistence type="predicted"/>